<comment type="similarity">
    <text evidence="2">Belongs to the TmcAL family.</text>
</comment>
<dbReference type="PANTHER" id="PTHR37825">
    <property type="entry name" value="TRNA(MET) CYTIDINE ACETATE LIGASE"/>
    <property type="match status" value="1"/>
</dbReference>
<keyword evidence="1 2" id="KW-0819">tRNA processing</keyword>
<dbReference type="InterPro" id="IPR008513">
    <property type="entry name" value="tRNA(Met)_cyd_acetate_ligase"/>
</dbReference>
<evidence type="ECO:0000313" key="4">
    <source>
        <dbReference type="Proteomes" id="UP000823900"/>
    </source>
</evidence>
<accession>A0A9D2KNI2</accession>
<dbReference type="HAMAP" id="MF_01539">
    <property type="entry name" value="TmcAL"/>
    <property type="match status" value="1"/>
</dbReference>
<reference evidence="3" key="1">
    <citation type="journal article" date="2021" name="PeerJ">
        <title>Extensive microbial diversity within the chicken gut microbiome revealed by metagenomics and culture.</title>
        <authorList>
            <person name="Gilroy R."/>
            <person name="Ravi A."/>
            <person name="Getino M."/>
            <person name="Pursley I."/>
            <person name="Horton D.L."/>
            <person name="Alikhan N.F."/>
            <person name="Baker D."/>
            <person name="Gharbi K."/>
            <person name="Hall N."/>
            <person name="Watson M."/>
            <person name="Adriaenssens E.M."/>
            <person name="Foster-Nyarko E."/>
            <person name="Jarju S."/>
            <person name="Secka A."/>
            <person name="Antonio M."/>
            <person name="Oren A."/>
            <person name="Chaudhuri R.R."/>
            <person name="La Ragione R."/>
            <person name="Hildebrand F."/>
            <person name="Pallen M.J."/>
        </authorList>
    </citation>
    <scope>NUCLEOTIDE SEQUENCE</scope>
    <source>
        <strain evidence="3">CHK178-16964</strain>
    </source>
</reference>
<dbReference type="GO" id="GO:0000049">
    <property type="term" value="F:tRNA binding"/>
    <property type="evidence" value="ECO:0007669"/>
    <property type="project" value="UniProtKB-KW"/>
</dbReference>
<dbReference type="GO" id="GO:0016879">
    <property type="term" value="F:ligase activity, forming carbon-nitrogen bonds"/>
    <property type="evidence" value="ECO:0007669"/>
    <property type="project" value="UniProtKB-UniRule"/>
</dbReference>
<sequence length="440" mass="48142">MVVPKMTQPKGVLLFMKIAAIIAEYNPLHQGHRYHMEKARELSGADYVVAALSGDFVQRGAPAVFDKYQRTQMALLAGADLVLEIPSVFAAGSAEDFAFAGVALLSGLGADGFLIFGSEAGDTAPLLSAASILNEEPEGFQALLRSFLSQGLSYPLARERALSAFSGTSEISSSCGVFSSPNNILGIEYCRALLKQQSQLKPLTVLRRGGYHDPGLIAGSPDPDSPSCFSSASAIRKAIQEWDMEKSGDLWEALSSHIPKELRSFYDAPLPLYTDDLSLLLNTAILSLSHSGRSFADYEGFSPELAARLGKHLYSASSWEGRIAQLKTKNYTYTRISRALLHLVLGVTKDMCQAMRENGYAPYARILGFRKNALPLLSYIKRNTSVPLITKTADSERAVGPEIFSFLQQDFYASHIYQAVRSAKYRVPAENEFTRQITIL</sequence>
<dbReference type="GO" id="GO:0005524">
    <property type="term" value="F:ATP binding"/>
    <property type="evidence" value="ECO:0007669"/>
    <property type="project" value="UniProtKB-KW"/>
</dbReference>
<keyword evidence="2" id="KW-0963">Cytoplasm</keyword>
<gene>
    <name evidence="2" type="primary">tmcAL</name>
    <name evidence="3" type="ORF">IAA07_08530</name>
</gene>
<evidence type="ECO:0000256" key="1">
    <source>
        <dbReference type="ARBA" id="ARBA00022694"/>
    </source>
</evidence>
<feature type="binding site" evidence="2">
    <location>
        <position position="117"/>
    </location>
    <ligand>
        <name>ATP</name>
        <dbReference type="ChEBI" id="CHEBI:30616"/>
    </ligand>
</feature>
<dbReference type="GO" id="GO:0005737">
    <property type="term" value="C:cytoplasm"/>
    <property type="evidence" value="ECO:0007669"/>
    <property type="project" value="UniProtKB-SubCell"/>
</dbReference>
<keyword evidence="2" id="KW-0436">Ligase</keyword>
<keyword evidence="2" id="KW-0547">Nucleotide-binding</keyword>
<feature type="binding site" evidence="2">
    <location>
        <position position="182"/>
    </location>
    <ligand>
        <name>ATP</name>
        <dbReference type="ChEBI" id="CHEBI:30616"/>
    </ligand>
</feature>
<evidence type="ECO:0000313" key="3">
    <source>
        <dbReference type="EMBL" id="HJA71603.1"/>
    </source>
</evidence>
<keyword evidence="2" id="KW-0694">RNA-binding</keyword>
<dbReference type="Pfam" id="PF05636">
    <property type="entry name" value="HIGH_NTase1"/>
    <property type="match status" value="1"/>
</dbReference>
<comment type="function">
    <text evidence="2">Catalyzes the formation of N(4)-acetylcytidine (ac(4)C) at the wobble position of elongator tRNA(Met), using acetate and ATP as substrates. First activates an acetate ion to form acetyladenylate (Ac-AMP) and then transfers the acetyl group to tRNA to form ac(4)C34.</text>
</comment>
<comment type="subcellular location">
    <subcellularLocation>
        <location evidence="2">Cytoplasm</location>
    </subcellularLocation>
</comment>
<dbReference type="SUPFAM" id="SSF52374">
    <property type="entry name" value="Nucleotidylyl transferase"/>
    <property type="match status" value="1"/>
</dbReference>
<protein>
    <recommendedName>
        <fullName evidence="2">tRNA(Met) cytidine acetate ligase</fullName>
        <ecNumber evidence="2">6.3.4.-</ecNumber>
    </recommendedName>
</protein>
<evidence type="ECO:0000256" key="2">
    <source>
        <dbReference type="HAMAP-Rule" id="MF_01539"/>
    </source>
</evidence>
<dbReference type="Gene3D" id="3.40.50.620">
    <property type="entry name" value="HUPs"/>
    <property type="match status" value="1"/>
</dbReference>
<dbReference type="EMBL" id="DWZA01000074">
    <property type="protein sequence ID" value="HJA71603.1"/>
    <property type="molecule type" value="Genomic_DNA"/>
</dbReference>
<name>A0A9D2KNI2_9FIRM</name>
<keyword evidence="2" id="KW-0067">ATP-binding</keyword>
<comment type="caution">
    <text evidence="3">The sequence shown here is derived from an EMBL/GenBank/DDBJ whole genome shotgun (WGS) entry which is preliminary data.</text>
</comment>
<organism evidence="3 4">
    <name type="scientific">Candidatus Lachnoclostridium stercoravium</name>
    <dbReference type="NCBI Taxonomy" id="2838633"/>
    <lineage>
        <taxon>Bacteria</taxon>
        <taxon>Bacillati</taxon>
        <taxon>Bacillota</taxon>
        <taxon>Clostridia</taxon>
        <taxon>Lachnospirales</taxon>
        <taxon>Lachnospiraceae</taxon>
    </lineage>
</organism>
<dbReference type="Proteomes" id="UP000823900">
    <property type="component" value="Unassembled WGS sequence"/>
</dbReference>
<dbReference type="InterPro" id="IPR014729">
    <property type="entry name" value="Rossmann-like_a/b/a_fold"/>
</dbReference>
<reference evidence="3" key="2">
    <citation type="submission" date="2021-04" db="EMBL/GenBank/DDBJ databases">
        <authorList>
            <person name="Gilroy R."/>
        </authorList>
    </citation>
    <scope>NUCLEOTIDE SEQUENCE</scope>
    <source>
        <strain evidence="3">CHK178-16964</strain>
    </source>
</reference>
<dbReference type="GO" id="GO:0006400">
    <property type="term" value="P:tRNA modification"/>
    <property type="evidence" value="ECO:0007669"/>
    <property type="project" value="UniProtKB-UniRule"/>
</dbReference>
<feature type="binding site" evidence="2">
    <location>
        <begin position="22"/>
        <end position="35"/>
    </location>
    <ligand>
        <name>ATP</name>
        <dbReference type="ChEBI" id="CHEBI:30616"/>
    </ligand>
</feature>
<keyword evidence="2" id="KW-0820">tRNA-binding</keyword>
<dbReference type="EC" id="6.3.4.-" evidence="2"/>
<comment type="catalytic activity">
    <reaction evidence="2">
        <text>cytidine(34) in elongator tRNA(Met) + acetate + ATP = N(4)-acetylcytidine(34) in elongator tRNA(Met) + AMP + diphosphate</text>
        <dbReference type="Rhea" id="RHEA:58144"/>
        <dbReference type="Rhea" id="RHEA-COMP:10693"/>
        <dbReference type="Rhea" id="RHEA-COMP:10694"/>
        <dbReference type="ChEBI" id="CHEBI:30089"/>
        <dbReference type="ChEBI" id="CHEBI:30616"/>
        <dbReference type="ChEBI" id="CHEBI:33019"/>
        <dbReference type="ChEBI" id="CHEBI:74900"/>
        <dbReference type="ChEBI" id="CHEBI:82748"/>
        <dbReference type="ChEBI" id="CHEBI:456215"/>
    </reaction>
</comment>
<dbReference type="PANTHER" id="PTHR37825:SF1">
    <property type="entry name" value="TRNA(MET) CYTIDINE ACETATE LIGASE"/>
    <property type="match status" value="1"/>
</dbReference>
<dbReference type="AlphaFoldDB" id="A0A9D2KNI2"/>
<feature type="binding site" evidence="2">
    <location>
        <position position="207"/>
    </location>
    <ligand>
        <name>ATP</name>
        <dbReference type="ChEBI" id="CHEBI:30616"/>
    </ligand>
</feature>
<proteinExistence type="inferred from homology"/>
<comment type="caution">
    <text evidence="2">Lacks conserved residue(s) required for the propagation of feature annotation.</text>
</comment>